<reference evidence="1" key="1">
    <citation type="submission" date="2021-01" db="EMBL/GenBank/DDBJ databases">
        <authorList>
            <consortium name="Genoscope - CEA"/>
            <person name="William W."/>
        </authorList>
    </citation>
    <scope>NUCLEOTIDE SEQUENCE</scope>
</reference>
<name>A0A8S1TDA2_9CILI</name>
<dbReference type="AlphaFoldDB" id="A0A8S1TDA2"/>
<evidence type="ECO:0000313" key="1">
    <source>
        <dbReference type="EMBL" id="CAD8148909.1"/>
    </source>
</evidence>
<dbReference type="Proteomes" id="UP000689195">
    <property type="component" value="Unassembled WGS sequence"/>
</dbReference>
<protein>
    <submittedName>
        <fullName evidence="1">Uncharacterized protein</fullName>
    </submittedName>
</protein>
<gene>
    <name evidence="1" type="ORF">PPENT_87.1.T0180303</name>
</gene>
<accession>A0A8S1TDA2</accession>
<proteinExistence type="predicted"/>
<evidence type="ECO:0000313" key="2">
    <source>
        <dbReference type="Proteomes" id="UP000689195"/>
    </source>
</evidence>
<comment type="caution">
    <text evidence="1">The sequence shown here is derived from an EMBL/GenBank/DDBJ whole genome shotgun (WGS) entry which is preliminary data.</text>
</comment>
<dbReference type="EMBL" id="CAJJDO010000018">
    <property type="protein sequence ID" value="CAD8148909.1"/>
    <property type="molecule type" value="Genomic_DNA"/>
</dbReference>
<sequence>METKPENDYGTSKIYQRQIFTTNLRELLRSCHGICQFRQGLEIIEEEAGKSKKHLENFGVMNLSNNIRRLFMLNLRMCKEHTNWRCGIKHLNQVRSINIYDIIDCALKQRAWANIKKETECRIQEILEKYEGDYMEQ</sequence>
<organism evidence="1 2">
    <name type="scientific">Paramecium pentaurelia</name>
    <dbReference type="NCBI Taxonomy" id="43138"/>
    <lineage>
        <taxon>Eukaryota</taxon>
        <taxon>Sar</taxon>
        <taxon>Alveolata</taxon>
        <taxon>Ciliophora</taxon>
        <taxon>Intramacronucleata</taxon>
        <taxon>Oligohymenophorea</taxon>
        <taxon>Peniculida</taxon>
        <taxon>Parameciidae</taxon>
        <taxon>Paramecium</taxon>
    </lineage>
</organism>
<keyword evidence="2" id="KW-1185">Reference proteome</keyword>